<evidence type="ECO:0000259" key="1">
    <source>
        <dbReference type="Pfam" id="PF13640"/>
    </source>
</evidence>
<dbReference type="AlphaFoldDB" id="A0A931FP50"/>
<organism evidence="2 3">
    <name type="scientific">Microvirga alba</name>
    <dbReference type="NCBI Taxonomy" id="2791025"/>
    <lineage>
        <taxon>Bacteria</taxon>
        <taxon>Pseudomonadati</taxon>
        <taxon>Pseudomonadota</taxon>
        <taxon>Alphaproteobacteria</taxon>
        <taxon>Hyphomicrobiales</taxon>
        <taxon>Methylobacteriaceae</taxon>
        <taxon>Microvirga</taxon>
    </lineage>
</organism>
<protein>
    <submittedName>
        <fullName evidence="2">2OG-Fe(II) oxygenase</fullName>
    </submittedName>
</protein>
<dbReference type="Proteomes" id="UP000599312">
    <property type="component" value="Unassembled WGS sequence"/>
</dbReference>
<keyword evidence="3" id="KW-1185">Reference proteome</keyword>
<evidence type="ECO:0000313" key="2">
    <source>
        <dbReference type="EMBL" id="MBF9233077.1"/>
    </source>
</evidence>
<dbReference type="EMBL" id="JADQDO010000002">
    <property type="protein sequence ID" value="MBF9233077.1"/>
    <property type="molecule type" value="Genomic_DNA"/>
</dbReference>
<dbReference type="Gene3D" id="2.60.120.620">
    <property type="entry name" value="q2cbj1_9rhob like domain"/>
    <property type="match status" value="1"/>
</dbReference>
<comment type="caution">
    <text evidence="2">The sequence shown here is derived from an EMBL/GenBank/DDBJ whole genome shotgun (WGS) entry which is preliminary data.</text>
</comment>
<gene>
    <name evidence="2" type="ORF">I2H38_06755</name>
</gene>
<evidence type="ECO:0000313" key="3">
    <source>
        <dbReference type="Proteomes" id="UP000599312"/>
    </source>
</evidence>
<accession>A0A931FP50</accession>
<sequence>MTSLLNAESIRQSQYAADPYPHFLGANFLRAEAIPALRRDFPEITKPGYLTVDDVELKGAFRDLIRELESPELTEVLSARFGIDLHPYPRLTTIMKRSQPKYGAIHTDGPSKVMTMLVYMNDEWQQGEGGRLRALYNGTDFEPYACEVPPIMGSVFGFLRTDNSWHGHRPFAGERGVVQIAWIKDQKELDRKRRRNSFAQVLKGVFGR</sequence>
<feature type="domain" description="Prolyl 4-hydroxylase alpha subunit Fe(2+) 2OG dioxygenase" evidence="1">
    <location>
        <begin position="105"/>
        <end position="178"/>
    </location>
</feature>
<name>A0A931FP50_9HYPH</name>
<reference evidence="2" key="1">
    <citation type="submission" date="2020-11" db="EMBL/GenBank/DDBJ databases">
        <authorList>
            <person name="Kim M.K."/>
        </authorList>
    </citation>
    <scope>NUCLEOTIDE SEQUENCE</scope>
    <source>
        <strain evidence="2">BT350</strain>
    </source>
</reference>
<dbReference type="RefSeq" id="WP_196271053.1">
    <property type="nucleotide sequence ID" value="NZ_JADQDO010000002.1"/>
</dbReference>
<proteinExistence type="predicted"/>
<dbReference type="InterPro" id="IPR044862">
    <property type="entry name" value="Pro_4_hyd_alph_FE2OG_OXY"/>
</dbReference>
<dbReference type="Pfam" id="PF13640">
    <property type="entry name" value="2OG-FeII_Oxy_3"/>
    <property type="match status" value="1"/>
</dbReference>